<sequence length="242" mass="27080">MYQFINSVTLTLEGQHTAAGNSFSFKKTTDEICRAGQLAPTWTAKSKTLCIAECVTRFQDRCTNVVFNTNTLDCTPVRPDVSRDGPALTSLPGDVLYSRAAGRDLSCDVTKGFRLYEHCGTAACVSNDASGAYYAGRDYCILSKGAAMFVPNSYERFALLELIVSQSHNSYTWAGLARANSFSPWRWENGEDVDQNFLSRLWGIGQPDEHTSDLCAYYTTLYRFRDAPCDFNSFRILCEQNY</sequence>
<dbReference type="CDD" id="cd00037">
    <property type="entry name" value="CLECT"/>
    <property type="match status" value="1"/>
</dbReference>
<dbReference type="Pfam" id="PF00059">
    <property type="entry name" value="Lectin_C"/>
    <property type="match status" value="1"/>
</dbReference>
<proteinExistence type="predicted"/>
<keyword evidence="3" id="KW-1185">Reference proteome</keyword>
<dbReference type="InterPro" id="IPR016187">
    <property type="entry name" value="CTDL_fold"/>
</dbReference>
<accession>A0AAV4HCL7</accession>
<dbReference type="InterPro" id="IPR001304">
    <property type="entry name" value="C-type_lectin-like"/>
</dbReference>
<feature type="domain" description="C-type lectin" evidence="1">
    <location>
        <begin position="133"/>
        <end position="230"/>
    </location>
</feature>
<comment type="caution">
    <text evidence="2">The sequence shown here is derived from an EMBL/GenBank/DDBJ whole genome shotgun (WGS) entry which is preliminary data.</text>
</comment>
<evidence type="ECO:0000313" key="3">
    <source>
        <dbReference type="Proteomes" id="UP000762676"/>
    </source>
</evidence>
<dbReference type="EMBL" id="BMAT01012640">
    <property type="protein sequence ID" value="GFR95963.1"/>
    <property type="molecule type" value="Genomic_DNA"/>
</dbReference>
<dbReference type="Proteomes" id="UP000762676">
    <property type="component" value="Unassembled WGS sequence"/>
</dbReference>
<name>A0AAV4HCL7_9GAST</name>
<gene>
    <name evidence="2" type="ORF">ElyMa_006286000</name>
</gene>
<dbReference type="SUPFAM" id="SSF56436">
    <property type="entry name" value="C-type lectin-like"/>
    <property type="match status" value="1"/>
</dbReference>
<evidence type="ECO:0000259" key="1">
    <source>
        <dbReference type="PROSITE" id="PS50041"/>
    </source>
</evidence>
<reference evidence="2 3" key="1">
    <citation type="journal article" date="2021" name="Elife">
        <title>Chloroplast acquisition without the gene transfer in kleptoplastic sea slugs, Plakobranchus ocellatus.</title>
        <authorList>
            <person name="Maeda T."/>
            <person name="Takahashi S."/>
            <person name="Yoshida T."/>
            <person name="Shimamura S."/>
            <person name="Takaki Y."/>
            <person name="Nagai Y."/>
            <person name="Toyoda A."/>
            <person name="Suzuki Y."/>
            <person name="Arimoto A."/>
            <person name="Ishii H."/>
            <person name="Satoh N."/>
            <person name="Nishiyama T."/>
            <person name="Hasebe M."/>
            <person name="Maruyama T."/>
            <person name="Minagawa J."/>
            <person name="Obokata J."/>
            <person name="Shigenobu S."/>
        </authorList>
    </citation>
    <scope>NUCLEOTIDE SEQUENCE [LARGE SCALE GENOMIC DNA]</scope>
</reference>
<organism evidence="2 3">
    <name type="scientific">Elysia marginata</name>
    <dbReference type="NCBI Taxonomy" id="1093978"/>
    <lineage>
        <taxon>Eukaryota</taxon>
        <taxon>Metazoa</taxon>
        <taxon>Spiralia</taxon>
        <taxon>Lophotrochozoa</taxon>
        <taxon>Mollusca</taxon>
        <taxon>Gastropoda</taxon>
        <taxon>Heterobranchia</taxon>
        <taxon>Euthyneura</taxon>
        <taxon>Panpulmonata</taxon>
        <taxon>Sacoglossa</taxon>
        <taxon>Placobranchoidea</taxon>
        <taxon>Plakobranchidae</taxon>
        <taxon>Elysia</taxon>
    </lineage>
</organism>
<dbReference type="PROSITE" id="PS50041">
    <property type="entry name" value="C_TYPE_LECTIN_2"/>
    <property type="match status" value="1"/>
</dbReference>
<evidence type="ECO:0000313" key="2">
    <source>
        <dbReference type="EMBL" id="GFR95963.1"/>
    </source>
</evidence>
<dbReference type="Gene3D" id="3.10.100.10">
    <property type="entry name" value="Mannose-Binding Protein A, subunit A"/>
    <property type="match status" value="1"/>
</dbReference>
<protein>
    <recommendedName>
        <fullName evidence="1">C-type lectin domain-containing protein</fullName>
    </recommendedName>
</protein>
<dbReference type="AlphaFoldDB" id="A0AAV4HCL7"/>
<dbReference type="InterPro" id="IPR016186">
    <property type="entry name" value="C-type_lectin-like/link_sf"/>
</dbReference>